<gene>
    <name evidence="2" type="ORF">RM555_01970</name>
</gene>
<feature type="transmembrane region" description="Helical" evidence="1">
    <location>
        <begin position="12"/>
        <end position="30"/>
    </location>
</feature>
<dbReference type="RefSeq" id="WP_311410140.1">
    <property type="nucleotide sequence ID" value="NZ_JAVRFL010000002.1"/>
</dbReference>
<protein>
    <recommendedName>
        <fullName evidence="4">NACHT domain-containing protein</fullName>
    </recommendedName>
</protein>
<organism evidence="2 3">
    <name type="scientific">Micromonospora reichwaldensis</name>
    <dbReference type="NCBI Taxonomy" id="3075516"/>
    <lineage>
        <taxon>Bacteria</taxon>
        <taxon>Bacillati</taxon>
        <taxon>Actinomycetota</taxon>
        <taxon>Actinomycetes</taxon>
        <taxon>Micromonosporales</taxon>
        <taxon>Micromonosporaceae</taxon>
        <taxon>Micromonospora</taxon>
    </lineage>
</organism>
<evidence type="ECO:0008006" key="4">
    <source>
        <dbReference type="Google" id="ProtNLM"/>
    </source>
</evidence>
<proteinExistence type="predicted"/>
<evidence type="ECO:0000256" key="1">
    <source>
        <dbReference type="SAM" id="Phobius"/>
    </source>
</evidence>
<name>A0ABU2WRP7_9ACTN</name>
<dbReference type="SUPFAM" id="SSF52540">
    <property type="entry name" value="P-loop containing nucleoside triphosphate hydrolases"/>
    <property type="match status" value="1"/>
</dbReference>
<sequence>MDLDVSDKVASVVGGTVTLATALVTVTVAVRRHSRGRRGWWAALRPVWRGEADAGIVHPHRFGGYVKPLSEVYVPRRAVPRLAPSGDGDGDGVDVADLLTGAGNVLLIGEPGSGKTALVRYESARSARRWLAGRGRRRRCPPGPVLVSLPAAALVHQPLSVALAEAYPRDGAPLDVEQAPAPGRRWLVCVDALDAVTDPDERAVVLNRLAELARSPRPAGPPRPWRVLVTTRHLAEDELAVLGDGYPAYHLAHFTDADVALLAAHWFPDGATARRFLDWTHAQRITGPVHNPLTATVAVLVWESGQAEAATPAGPAALLDEFVRALLRGGRTSVDAACAALRRRPPDGEAVAAWLDTRHTDLVEVAATAAVAGGDPVAAVVDWSAAHAPAPPATVLPDWPARVRQILLATDLFRADRHALASVWPSLVEYLAAGPLARDWRPDEWVTLMNTGSARFVALQAISRAAVTPAFLRARLTEPVGAIAAGHLLAGRGTAAAGAPAFRADVLAALLTHWSDGADGPGGRDAARECFSLLTTLAADRADRDLLHEIATDPRRPGEVRRAAALFFALRTRNAHRSRPVR</sequence>
<dbReference type="InterPro" id="IPR027417">
    <property type="entry name" value="P-loop_NTPase"/>
</dbReference>
<keyword evidence="1" id="KW-0812">Transmembrane</keyword>
<keyword evidence="1" id="KW-1133">Transmembrane helix</keyword>
<reference evidence="2" key="1">
    <citation type="submission" date="2023-09" db="EMBL/GenBank/DDBJ databases">
        <title>30 novel species of actinomycetes from the DSMZ collection.</title>
        <authorList>
            <person name="Nouioui I."/>
        </authorList>
    </citation>
    <scope>NUCLEOTIDE SEQUENCE</scope>
    <source>
        <strain evidence="2">DSM 115977</strain>
    </source>
</reference>
<dbReference type="EMBL" id="JAVRFL010000002">
    <property type="protein sequence ID" value="MDT0527752.1"/>
    <property type="molecule type" value="Genomic_DNA"/>
</dbReference>
<comment type="caution">
    <text evidence="2">The sequence shown here is derived from an EMBL/GenBank/DDBJ whole genome shotgun (WGS) entry which is preliminary data.</text>
</comment>
<accession>A0ABU2WRP7</accession>
<dbReference type="Proteomes" id="UP001180973">
    <property type="component" value="Unassembled WGS sequence"/>
</dbReference>
<evidence type="ECO:0000313" key="3">
    <source>
        <dbReference type="Proteomes" id="UP001180973"/>
    </source>
</evidence>
<keyword evidence="1" id="KW-0472">Membrane</keyword>
<evidence type="ECO:0000313" key="2">
    <source>
        <dbReference type="EMBL" id="MDT0527752.1"/>
    </source>
</evidence>
<keyword evidence="3" id="KW-1185">Reference proteome</keyword>